<dbReference type="GO" id="GO:0001726">
    <property type="term" value="C:ruffle"/>
    <property type="evidence" value="ECO:0007669"/>
    <property type="project" value="TreeGrafter"/>
</dbReference>
<dbReference type="GO" id="GO:0034485">
    <property type="term" value="F:phosphatidylinositol-3,4,5-trisphosphate 5-phosphatase activity"/>
    <property type="evidence" value="ECO:0007669"/>
    <property type="project" value="TreeGrafter"/>
</dbReference>
<dbReference type="GO" id="GO:0005886">
    <property type="term" value="C:plasma membrane"/>
    <property type="evidence" value="ECO:0007669"/>
    <property type="project" value="TreeGrafter"/>
</dbReference>
<dbReference type="Pfam" id="PF17751">
    <property type="entry name" value="SKICH"/>
    <property type="match status" value="1"/>
</dbReference>
<evidence type="ECO:0000259" key="4">
    <source>
        <dbReference type="Pfam" id="PF22669"/>
    </source>
</evidence>
<dbReference type="PANTHER" id="PTHR11200:SF127">
    <property type="entry name" value="PHOSPHATIDYLINOSITOL 4,5-BISPHOSPHATE 5-PHOSPHATASE A"/>
    <property type="match status" value="1"/>
</dbReference>
<dbReference type="FunFam" id="2.60.40.2840:FF:000003">
    <property type="entry name" value="Phosphatidylinositol 4,5-bisphosphate 5-phosphatase A"/>
    <property type="match status" value="1"/>
</dbReference>
<reference evidence="5 6" key="1">
    <citation type="journal article" date="2020" name="Nature">
        <title>Six reference-quality genomes reveal evolution of bat adaptations.</title>
        <authorList>
            <person name="Jebb D."/>
            <person name="Huang Z."/>
            <person name="Pippel M."/>
            <person name="Hughes G.M."/>
            <person name="Lavrichenko K."/>
            <person name="Devanna P."/>
            <person name="Winkler S."/>
            <person name="Jermiin L.S."/>
            <person name="Skirmuntt E.C."/>
            <person name="Katzourakis A."/>
            <person name="Burkitt-Gray L."/>
            <person name="Ray D.A."/>
            <person name="Sullivan K.A.M."/>
            <person name="Roscito J.G."/>
            <person name="Kirilenko B.M."/>
            <person name="Davalos L.M."/>
            <person name="Corthals A.P."/>
            <person name="Power M.L."/>
            <person name="Jones G."/>
            <person name="Ransome R.D."/>
            <person name="Dechmann D.K.N."/>
            <person name="Locatelli A.G."/>
            <person name="Puechmaille S.J."/>
            <person name="Fedrigo O."/>
            <person name="Jarvis E.D."/>
            <person name="Hiller M."/>
            <person name="Vernes S.C."/>
            <person name="Myers E.W."/>
            <person name="Teeling E.C."/>
        </authorList>
    </citation>
    <scope>NUCLEOTIDE SEQUENCE [LARGE SCALE GENOMIC DNA]</scope>
    <source>
        <strain evidence="5">MRouAeg1</strain>
        <tissue evidence="5">Muscle</tissue>
    </source>
</reference>
<dbReference type="GO" id="GO:0005737">
    <property type="term" value="C:cytoplasm"/>
    <property type="evidence" value="ECO:0007669"/>
    <property type="project" value="TreeGrafter"/>
</dbReference>
<organism evidence="5 6">
    <name type="scientific">Rousettus aegyptiacus</name>
    <name type="common">Egyptian fruit bat</name>
    <name type="synonym">Pteropus aegyptiacus</name>
    <dbReference type="NCBI Taxonomy" id="9407"/>
    <lineage>
        <taxon>Eukaryota</taxon>
        <taxon>Metazoa</taxon>
        <taxon>Chordata</taxon>
        <taxon>Craniata</taxon>
        <taxon>Vertebrata</taxon>
        <taxon>Euteleostomi</taxon>
        <taxon>Mammalia</taxon>
        <taxon>Eutheria</taxon>
        <taxon>Laurasiatheria</taxon>
        <taxon>Chiroptera</taxon>
        <taxon>Yinpterochiroptera</taxon>
        <taxon>Pteropodoidea</taxon>
        <taxon>Pteropodidae</taxon>
        <taxon>Rousettinae</taxon>
        <taxon>Rousettus</taxon>
    </lineage>
</organism>
<gene>
    <name evidence="5" type="ORF">HJG63_006791</name>
</gene>
<dbReference type="GO" id="GO:0004439">
    <property type="term" value="F:phosphatidylinositol-4,5-bisphosphate 5-phosphatase activity"/>
    <property type="evidence" value="ECO:0007669"/>
    <property type="project" value="TreeGrafter"/>
</dbReference>
<dbReference type="PANTHER" id="PTHR11200">
    <property type="entry name" value="INOSITOL 5-PHOSPHATASE"/>
    <property type="match status" value="1"/>
</dbReference>
<feature type="domain" description="Inositol polyphosphate-related phosphatase" evidence="4">
    <location>
        <begin position="21"/>
        <end position="116"/>
    </location>
</feature>
<dbReference type="SUPFAM" id="SSF56219">
    <property type="entry name" value="DNase I-like"/>
    <property type="match status" value="1"/>
</dbReference>
<feature type="compositionally biased region" description="Low complexity" evidence="2">
    <location>
        <begin position="233"/>
        <end position="246"/>
    </location>
</feature>
<evidence type="ECO:0000256" key="1">
    <source>
        <dbReference type="ARBA" id="ARBA00005910"/>
    </source>
</evidence>
<dbReference type="Pfam" id="PF22669">
    <property type="entry name" value="Exo_endo_phos2"/>
    <property type="match status" value="1"/>
</dbReference>
<dbReference type="EMBL" id="JACASE010000005">
    <property type="protein sequence ID" value="KAF6465554.1"/>
    <property type="molecule type" value="Genomic_DNA"/>
</dbReference>
<proteinExistence type="inferred from homology"/>
<feature type="domain" description="SKICH" evidence="3">
    <location>
        <begin position="130"/>
        <end position="228"/>
    </location>
</feature>
<name>A0A7J8GZR6_ROUAE</name>
<dbReference type="InterPro" id="IPR041611">
    <property type="entry name" value="SKICH"/>
</dbReference>
<evidence type="ECO:0000256" key="2">
    <source>
        <dbReference type="SAM" id="MobiDB-lite"/>
    </source>
</evidence>
<keyword evidence="6" id="KW-1185">Reference proteome</keyword>
<evidence type="ECO:0000313" key="5">
    <source>
        <dbReference type="EMBL" id="KAF6465554.1"/>
    </source>
</evidence>
<dbReference type="InterPro" id="IPR036691">
    <property type="entry name" value="Endo/exonu/phosph_ase_sf"/>
</dbReference>
<sequence>MVLALIRPTQAVVQFCPCGPSQLNMAKNTWPILKGFQEGPLNFAPTFKFDVGTNKYDTSAKKRKPAWTDRILWKVKPPRGGRSPSGQESHRLQVTQHSYRSHMEYTVSDHKPVAAQFILQFAFRDDVPLVRLEVADEWVRPEQAVVRYRMETVFARSSWDWIGLYRVGFRHCKDYVAYVWAKHEDVDRNIYQVTFSEESLPKGHGDFILGYYSHTHSILIGVTEPFQISLPTSEVASSSTDSSGASSEDEDDSTLELLAPKSRSPSPGKSKRHRSRSPGLAPHPRATAYPIWPLTGAVIVAAGAVVRRGPLGCLTPGSSHHLCLEAWACCLPCAWRP</sequence>
<feature type="region of interest" description="Disordered" evidence="2">
    <location>
        <begin position="233"/>
        <end position="282"/>
    </location>
</feature>
<dbReference type="InterPro" id="IPR046985">
    <property type="entry name" value="IP5"/>
</dbReference>
<dbReference type="GO" id="GO:0046856">
    <property type="term" value="P:phosphatidylinositol dephosphorylation"/>
    <property type="evidence" value="ECO:0007669"/>
    <property type="project" value="InterPro"/>
</dbReference>
<dbReference type="AlphaFoldDB" id="A0A7J8GZR6"/>
<accession>A0A7J8GZR6</accession>
<dbReference type="InterPro" id="IPR000300">
    <property type="entry name" value="IPPc"/>
</dbReference>
<dbReference type="Proteomes" id="UP000593571">
    <property type="component" value="Unassembled WGS sequence"/>
</dbReference>
<comment type="similarity">
    <text evidence="1">Belongs to the inositol 1,4,5-trisphosphate 5-phosphatase type II family.</text>
</comment>
<evidence type="ECO:0000313" key="6">
    <source>
        <dbReference type="Proteomes" id="UP000593571"/>
    </source>
</evidence>
<protein>
    <submittedName>
        <fullName evidence="5">Inositol polyphosphate-5-phosphatase J</fullName>
    </submittedName>
</protein>
<dbReference type="Gene3D" id="2.60.40.2840">
    <property type="match status" value="1"/>
</dbReference>
<evidence type="ECO:0000259" key="3">
    <source>
        <dbReference type="Pfam" id="PF17751"/>
    </source>
</evidence>
<dbReference type="Gene3D" id="3.60.10.10">
    <property type="entry name" value="Endonuclease/exonuclease/phosphatase"/>
    <property type="match status" value="1"/>
</dbReference>
<comment type="caution">
    <text evidence="5">The sequence shown here is derived from an EMBL/GenBank/DDBJ whole genome shotgun (WGS) entry which is preliminary data.</text>
</comment>